<keyword evidence="2" id="KW-1185">Reference proteome</keyword>
<evidence type="ECO:0000313" key="2">
    <source>
        <dbReference type="Proteomes" id="UP001056978"/>
    </source>
</evidence>
<dbReference type="Proteomes" id="UP001056978">
    <property type="component" value="Chromosome 6"/>
</dbReference>
<evidence type="ECO:0000313" key="1">
    <source>
        <dbReference type="EMBL" id="KAI4839705.1"/>
    </source>
</evidence>
<proteinExistence type="predicted"/>
<dbReference type="EMBL" id="CM043774">
    <property type="protein sequence ID" value="KAI4839705.1"/>
    <property type="molecule type" value="Genomic_DNA"/>
</dbReference>
<protein>
    <submittedName>
        <fullName evidence="1">Schizont egress antigen-1</fullName>
    </submittedName>
</protein>
<organism evidence="1 2">
    <name type="scientific">Plasmodium brasilianum</name>
    <dbReference type="NCBI Taxonomy" id="5824"/>
    <lineage>
        <taxon>Eukaryota</taxon>
        <taxon>Sar</taxon>
        <taxon>Alveolata</taxon>
        <taxon>Apicomplexa</taxon>
        <taxon>Aconoidasida</taxon>
        <taxon>Haemosporida</taxon>
        <taxon>Plasmodiidae</taxon>
        <taxon>Plasmodium</taxon>
        <taxon>Plasmodium (Plasmodium)</taxon>
    </lineage>
</organism>
<reference evidence="1" key="1">
    <citation type="submission" date="2022-06" db="EMBL/GenBank/DDBJ databases">
        <title>The First Complete Genome of the Simian Malaria Parasite Plasmodium brasilianum.</title>
        <authorList>
            <person name="Bajic M."/>
            <person name="Ravishankar S."/>
        </authorList>
    </citation>
    <scope>NUCLEOTIDE SEQUENCE</scope>
    <source>
        <strain evidence="1">Bolivian I</strain>
    </source>
</reference>
<gene>
    <name evidence="1" type="ORF">MKS88_001606</name>
</gene>
<accession>A0ACB9YE95</accession>
<sequence>MTEYKCPDGLDLFCYINRCDINELIDYTEEIDGKSSYSCNEHNNYCEYKIPPLLQNFESNQEDSEKSSVKSYIDDGASTIISKNEEENNNSLEHNRTEKNREKKKKKKTKI</sequence>
<comment type="caution">
    <text evidence="1">The sequence shown here is derived from an EMBL/GenBank/DDBJ whole genome shotgun (WGS) entry which is preliminary data.</text>
</comment>
<name>A0ACB9YE95_PLABR</name>